<dbReference type="AlphaFoldDB" id="A0A1M6UCI9"/>
<sequence length="441" mass="50406">MMRPQYLEDLIDLTDPALNHILNMSLEEARARVRSGNPAAVRAIEGSFALVARDGKTVRLARSMDRPMRYFLAKRDDGPALVVAHRIEEIHRWLQATGLADQFHPSYTRMVPAHYIVTLELIGCPDPSPAYTRFFELPAETLPPDIPTIGRYYIGALKEEIRRWLLSIPENEPIGVTFSGGIDSGSVFLVTYHTLLELGMNPARLKAFTLDLGEGPDRNQAFAFLKKLGLELFWEPVEAGSELIDIREVVRLVEDYKPLDIESAAMHYALARTLRQRYPNWKYLLDGEGGDENLRDYPIEHNPELTVYSIINNPLLYHEGWGVDKFKHSLTYTGGLSRSYTRTFAINRHFGFEGFSPYTRPNVIEVAEKIPFAELTGYDKEKLYRLKGEVVYHGVKAITGFEMPVYEKRRFQHGALPEARLRALIPPERQLRRMVEDLFAA</sequence>
<proteinExistence type="predicted"/>
<dbReference type="InterPro" id="IPR014729">
    <property type="entry name" value="Rossmann-like_a/b/a_fold"/>
</dbReference>
<evidence type="ECO:0000313" key="3">
    <source>
        <dbReference type="Proteomes" id="UP000185812"/>
    </source>
</evidence>
<dbReference type="GO" id="GO:0004066">
    <property type="term" value="F:asparagine synthase (glutamine-hydrolyzing) activity"/>
    <property type="evidence" value="ECO:0007669"/>
    <property type="project" value="InterPro"/>
</dbReference>
<dbReference type="InterPro" id="IPR001962">
    <property type="entry name" value="Asn_synthase"/>
</dbReference>
<dbReference type="GO" id="GO:0006529">
    <property type="term" value="P:asparagine biosynthetic process"/>
    <property type="evidence" value="ECO:0007669"/>
    <property type="project" value="InterPro"/>
</dbReference>
<dbReference type="STRING" id="633813.SAMN04488087_1646"/>
<gene>
    <name evidence="2" type="ORF">SAMN04488087_1646</name>
</gene>
<dbReference type="EMBL" id="FRAU01000005">
    <property type="protein sequence ID" value="SHK66934.1"/>
    <property type="molecule type" value="Genomic_DNA"/>
</dbReference>
<dbReference type="RefSeq" id="WP_072715497.1">
    <property type="nucleotide sequence ID" value="NZ_FRAU01000005.1"/>
</dbReference>
<dbReference type="SUPFAM" id="SSF52402">
    <property type="entry name" value="Adenine nucleotide alpha hydrolases-like"/>
    <property type="match status" value="1"/>
</dbReference>
<keyword evidence="3" id="KW-1185">Reference proteome</keyword>
<organism evidence="2 3">
    <name type="scientific">Rhodothermus profundi</name>
    <dbReference type="NCBI Taxonomy" id="633813"/>
    <lineage>
        <taxon>Bacteria</taxon>
        <taxon>Pseudomonadati</taxon>
        <taxon>Rhodothermota</taxon>
        <taxon>Rhodothermia</taxon>
        <taxon>Rhodothermales</taxon>
        <taxon>Rhodothermaceae</taxon>
        <taxon>Rhodothermus</taxon>
    </lineage>
</organism>
<dbReference type="Pfam" id="PF00733">
    <property type="entry name" value="Asn_synthase"/>
    <property type="match status" value="1"/>
</dbReference>
<dbReference type="Gene3D" id="3.40.50.620">
    <property type="entry name" value="HUPs"/>
    <property type="match status" value="1"/>
</dbReference>
<protein>
    <submittedName>
        <fullName evidence="2">Asparagine synthase (Glutamine-hydrolysing)</fullName>
    </submittedName>
</protein>
<feature type="domain" description="Asparagine synthetase" evidence="1">
    <location>
        <begin position="171"/>
        <end position="304"/>
    </location>
</feature>
<dbReference type="Proteomes" id="UP000185812">
    <property type="component" value="Unassembled WGS sequence"/>
</dbReference>
<reference evidence="3" key="1">
    <citation type="submission" date="2016-11" db="EMBL/GenBank/DDBJ databases">
        <authorList>
            <person name="Varghese N."/>
            <person name="Submissions S."/>
        </authorList>
    </citation>
    <scope>NUCLEOTIDE SEQUENCE [LARGE SCALE GENOMIC DNA]</scope>
    <source>
        <strain evidence="3">DSM 22212</strain>
    </source>
</reference>
<name>A0A1M6UCI9_9BACT</name>
<accession>A0A1M6UCI9</accession>
<dbReference type="OrthoDB" id="616036at2"/>
<evidence type="ECO:0000313" key="2">
    <source>
        <dbReference type="EMBL" id="SHK66934.1"/>
    </source>
</evidence>
<evidence type="ECO:0000259" key="1">
    <source>
        <dbReference type="Pfam" id="PF00733"/>
    </source>
</evidence>